<evidence type="ECO:0000313" key="1">
    <source>
        <dbReference type="EMBL" id="SVC73647.1"/>
    </source>
</evidence>
<protein>
    <submittedName>
        <fullName evidence="1">Uncharacterized protein</fullName>
    </submittedName>
</protein>
<feature type="non-terminal residue" evidence="1">
    <location>
        <position position="50"/>
    </location>
</feature>
<dbReference type="AlphaFoldDB" id="A0A382PLC7"/>
<accession>A0A382PLC7</accession>
<gene>
    <name evidence="1" type="ORF">METZ01_LOCUS326501</name>
</gene>
<name>A0A382PLC7_9ZZZZ</name>
<reference evidence="1" key="1">
    <citation type="submission" date="2018-05" db="EMBL/GenBank/DDBJ databases">
        <authorList>
            <person name="Lanie J.A."/>
            <person name="Ng W.-L."/>
            <person name="Kazmierczak K.M."/>
            <person name="Andrzejewski T.M."/>
            <person name="Davidsen T.M."/>
            <person name="Wayne K.J."/>
            <person name="Tettelin H."/>
            <person name="Glass J.I."/>
            <person name="Rusch D."/>
            <person name="Podicherti R."/>
            <person name="Tsui H.-C.T."/>
            <person name="Winkler M.E."/>
        </authorList>
    </citation>
    <scope>NUCLEOTIDE SEQUENCE</scope>
</reference>
<organism evidence="1">
    <name type="scientific">marine metagenome</name>
    <dbReference type="NCBI Taxonomy" id="408172"/>
    <lineage>
        <taxon>unclassified sequences</taxon>
        <taxon>metagenomes</taxon>
        <taxon>ecological metagenomes</taxon>
    </lineage>
</organism>
<dbReference type="EMBL" id="UINC01107916">
    <property type="protein sequence ID" value="SVC73647.1"/>
    <property type="molecule type" value="Genomic_DNA"/>
</dbReference>
<proteinExistence type="predicted"/>
<sequence length="50" mass="5845">MPKSSNNRDILEAFIAKKLEYLPEAREKFSSGVISEKWLITFFRIISNLI</sequence>